<dbReference type="RefSeq" id="WP_029909815.1">
    <property type="nucleotide sequence ID" value="NZ_AP020335.1"/>
</dbReference>
<dbReference type="GO" id="GO:0009279">
    <property type="term" value="C:cell outer membrane"/>
    <property type="evidence" value="ECO:0007669"/>
    <property type="project" value="UniProtKB-SubCell"/>
</dbReference>
<dbReference type="InterPro" id="IPR006664">
    <property type="entry name" value="OMP_bac"/>
</dbReference>
<feature type="domain" description="OmpA-like" evidence="11">
    <location>
        <begin position="76"/>
        <end position="189"/>
    </location>
</feature>
<comment type="subcellular location">
    <subcellularLocation>
        <location evidence="8">Cell outer membrane</location>
        <topology evidence="8">Lipid-anchor</topology>
    </subcellularLocation>
</comment>
<dbReference type="AlphaFoldDB" id="A0A066ZYU0"/>
<accession>A0A066ZYU0</accession>
<dbReference type="PANTHER" id="PTHR30329:SF21">
    <property type="entry name" value="LIPOPROTEIN YIAD-RELATED"/>
    <property type="match status" value="1"/>
</dbReference>
<keyword evidence="7 8" id="KW-0131">Cell cycle</keyword>
<evidence type="ECO:0000256" key="4">
    <source>
        <dbReference type="ARBA" id="ARBA00023139"/>
    </source>
</evidence>
<keyword evidence="5 8" id="KW-0998">Cell outer membrane</keyword>
<dbReference type="PANTHER" id="PTHR30329">
    <property type="entry name" value="STATOR ELEMENT OF FLAGELLAR MOTOR COMPLEX"/>
    <property type="match status" value="1"/>
</dbReference>
<dbReference type="Gene3D" id="3.30.1330.60">
    <property type="entry name" value="OmpA-like domain"/>
    <property type="match status" value="1"/>
</dbReference>
<name>A0A066ZYU0_HYDMR</name>
<dbReference type="Proteomes" id="UP000027341">
    <property type="component" value="Unassembled WGS sequence"/>
</dbReference>
<feature type="region of interest" description="Disordered" evidence="9">
    <location>
        <begin position="24"/>
        <end position="71"/>
    </location>
</feature>
<feature type="chain" id="PRO_5001632664" description="Peptidoglycan-associated lipoprotein" evidence="10">
    <location>
        <begin position="24"/>
        <end position="189"/>
    </location>
</feature>
<dbReference type="PRINTS" id="PR01021">
    <property type="entry name" value="OMPADOMAIN"/>
</dbReference>
<dbReference type="HAMAP" id="MF_02204">
    <property type="entry name" value="Pal"/>
    <property type="match status" value="1"/>
</dbReference>
<comment type="function">
    <text evidence="8">Part of the Tol-Pal system, which plays a role in outer membrane invagination during cell division and is important for maintaining outer membrane integrity.</text>
</comment>
<comment type="caution">
    <text evidence="12">The sequence shown here is derived from an EMBL/GenBank/DDBJ whole genome shotgun (WGS) entry which is preliminary data.</text>
</comment>
<feature type="signal peptide" evidence="10">
    <location>
        <begin position="1"/>
        <end position="23"/>
    </location>
</feature>
<evidence type="ECO:0000256" key="9">
    <source>
        <dbReference type="SAM" id="MobiDB-lite"/>
    </source>
</evidence>
<keyword evidence="4 8" id="KW-0564">Palmitate</keyword>
<evidence type="ECO:0000256" key="10">
    <source>
        <dbReference type="SAM" id="SignalP"/>
    </source>
</evidence>
<dbReference type="EMBL" id="JMIU01000001">
    <property type="protein sequence ID" value="KDN95521.1"/>
    <property type="molecule type" value="Genomic_DNA"/>
</dbReference>
<dbReference type="NCBIfam" id="TIGR02802">
    <property type="entry name" value="Pal_lipo"/>
    <property type="match status" value="1"/>
</dbReference>
<sequence>MSASSLKQLFLVAFLGLTLVGCSSTPSKDDDSTASTAAAASGDGAASTATSDQATASAATDEKASEPTNADGKTASQLFAALQGQVVHFDFDRSEIKPDFYNIIKMNADYMSLNTEAKVTIKGYCDERGTPEYNLALGERRANAVKNALIAEGVSPSRINVISYGEENPVDPAHTEAAWAKNRRAAFSY</sequence>
<dbReference type="CDD" id="cd07185">
    <property type="entry name" value="OmpA_C-like"/>
    <property type="match status" value="1"/>
</dbReference>
<evidence type="ECO:0000256" key="8">
    <source>
        <dbReference type="HAMAP-Rule" id="MF_02204"/>
    </source>
</evidence>
<keyword evidence="13" id="KW-1185">Reference proteome</keyword>
<dbReference type="GO" id="GO:0051301">
    <property type="term" value="P:cell division"/>
    <property type="evidence" value="ECO:0007669"/>
    <property type="project" value="UniProtKB-UniRule"/>
</dbReference>
<dbReference type="InterPro" id="IPR014169">
    <property type="entry name" value="Pal_lipo_C"/>
</dbReference>
<dbReference type="STRING" id="28885.EI16_04255"/>
<evidence type="ECO:0000313" key="12">
    <source>
        <dbReference type="EMBL" id="KDN95521.1"/>
    </source>
</evidence>
<comment type="similarity">
    <text evidence="8">Belongs to the Pal lipoprotein family.</text>
</comment>
<proteinExistence type="inferred from homology"/>
<organism evidence="12 13">
    <name type="scientific">Hydrogenovibrio marinus</name>
    <dbReference type="NCBI Taxonomy" id="28885"/>
    <lineage>
        <taxon>Bacteria</taxon>
        <taxon>Pseudomonadati</taxon>
        <taxon>Pseudomonadota</taxon>
        <taxon>Gammaproteobacteria</taxon>
        <taxon>Thiotrichales</taxon>
        <taxon>Piscirickettsiaceae</taxon>
        <taxon>Hydrogenovibrio</taxon>
    </lineage>
</organism>
<dbReference type="InterPro" id="IPR036737">
    <property type="entry name" value="OmpA-like_sf"/>
</dbReference>
<evidence type="ECO:0000256" key="3">
    <source>
        <dbReference type="ARBA" id="ARBA00023136"/>
    </source>
</evidence>
<evidence type="ECO:0000256" key="5">
    <source>
        <dbReference type="ARBA" id="ARBA00023237"/>
    </source>
</evidence>
<evidence type="ECO:0000256" key="6">
    <source>
        <dbReference type="ARBA" id="ARBA00023288"/>
    </source>
</evidence>
<feature type="compositionally biased region" description="Low complexity" evidence="9">
    <location>
        <begin position="33"/>
        <end position="59"/>
    </location>
</feature>
<gene>
    <name evidence="8" type="primary">pal</name>
    <name evidence="12" type="ORF">EI16_04255</name>
</gene>
<dbReference type="InterPro" id="IPR050330">
    <property type="entry name" value="Bact_OuterMem_StrucFunc"/>
</dbReference>
<protein>
    <recommendedName>
        <fullName evidence="8">Peptidoglycan-associated lipoprotein</fullName>
        <shortName evidence="8">PAL</shortName>
    </recommendedName>
</protein>
<reference evidence="12 13" key="1">
    <citation type="submission" date="2014-04" db="EMBL/GenBank/DDBJ databases">
        <title>Draft genome sequence of Hydrogenovibrio marinus MH-110, a model organism for aerobic H2 metabolism.</title>
        <authorList>
            <person name="Cha H.J."/>
            <person name="Jo B.H."/>
            <person name="Hwang B.H."/>
        </authorList>
    </citation>
    <scope>NUCLEOTIDE SEQUENCE [LARGE SCALE GENOMIC DNA]</scope>
    <source>
        <strain evidence="12 13">MH-110</strain>
    </source>
</reference>
<evidence type="ECO:0000313" key="13">
    <source>
        <dbReference type="Proteomes" id="UP000027341"/>
    </source>
</evidence>
<dbReference type="PROSITE" id="PS51123">
    <property type="entry name" value="OMPA_2"/>
    <property type="match status" value="1"/>
</dbReference>
<dbReference type="PROSITE" id="PS51257">
    <property type="entry name" value="PROKAR_LIPOPROTEIN"/>
    <property type="match status" value="1"/>
</dbReference>
<keyword evidence="6 8" id="KW-0449">Lipoprotein</keyword>
<keyword evidence="2 8" id="KW-0732">Signal</keyword>
<dbReference type="InterPro" id="IPR006665">
    <property type="entry name" value="OmpA-like"/>
</dbReference>
<comment type="subunit">
    <text evidence="8">The Tol-Pal system is composed of five core proteins: the inner membrane proteins TolA, TolQ and TolR, the periplasmic protein TolB and the outer membrane protein Pal. They form a network linking the inner and outer membranes and the peptidoglycan layer.</text>
</comment>
<evidence type="ECO:0000259" key="11">
    <source>
        <dbReference type="PROSITE" id="PS51123"/>
    </source>
</evidence>
<dbReference type="InterPro" id="IPR039001">
    <property type="entry name" value="Pal"/>
</dbReference>
<keyword evidence="3 8" id="KW-0472">Membrane</keyword>
<dbReference type="Pfam" id="PF00691">
    <property type="entry name" value="OmpA"/>
    <property type="match status" value="1"/>
</dbReference>
<evidence type="ECO:0000256" key="1">
    <source>
        <dbReference type="ARBA" id="ARBA00022618"/>
    </source>
</evidence>
<keyword evidence="1 8" id="KW-0132">Cell division</keyword>
<dbReference type="SUPFAM" id="SSF103088">
    <property type="entry name" value="OmpA-like"/>
    <property type="match status" value="1"/>
</dbReference>
<evidence type="ECO:0000256" key="2">
    <source>
        <dbReference type="ARBA" id="ARBA00022729"/>
    </source>
</evidence>
<evidence type="ECO:0000256" key="7">
    <source>
        <dbReference type="ARBA" id="ARBA00023306"/>
    </source>
</evidence>